<evidence type="ECO:0000313" key="3">
    <source>
        <dbReference type="Proteomes" id="UP000663873"/>
    </source>
</evidence>
<sequence length="33" mass="3618">MSLLDQNWGTGGAADDEAHEDNQQGRQITTSRD</sequence>
<reference evidence="2" key="1">
    <citation type="submission" date="2021-02" db="EMBL/GenBank/DDBJ databases">
        <authorList>
            <person name="Nowell W R."/>
        </authorList>
    </citation>
    <scope>NUCLEOTIDE SEQUENCE</scope>
</reference>
<evidence type="ECO:0000313" key="2">
    <source>
        <dbReference type="EMBL" id="CAF4930849.1"/>
    </source>
</evidence>
<feature type="non-terminal residue" evidence="2">
    <location>
        <position position="1"/>
    </location>
</feature>
<evidence type="ECO:0000256" key="1">
    <source>
        <dbReference type="SAM" id="MobiDB-lite"/>
    </source>
</evidence>
<comment type="caution">
    <text evidence="2">The sequence shown here is derived from an EMBL/GenBank/DDBJ whole genome shotgun (WGS) entry which is preliminary data.</text>
</comment>
<accession>A0A821WY40</accession>
<feature type="region of interest" description="Disordered" evidence="1">
    <location>
        <begin position="1"/>
        <end position="33"/>
    </location>
</feature>
<feature type="compositionally biased region" description="Polar residues" evidence="1">
    <location>
        <begin position="24"/>
        <end position="33"/>
    </location>
</feature>
<dbReference type="Proteomes" id="UP000663873">
    <property type="component" value="Unassembled WGS sequence"/>
</dbReference>
<organism evidence="2 3">
    <name type="scientific">Rotaria socialis</name>
    <dbReference type="NCBI Taxonomy" id="392032"/>
    <lineage>
        <taxon>Eukaryota</taxon>
        <taxon>Metazoa</taxon>
        <taxon>Spiralia</taxon>
        <taxon>Gnathifera</taxon>
        <taxon>Rotifera</taxon>
        <taxon>Eurotatoria</taxon>
        <taxon>Bdelloidea</taxon>
        <taxon>Philodinida</taxon>
        <taxon>Philodinidae</taxon>
        <taxon>Rotaria</taxon>
    </lineage>
</organism>
<gene>
    <name evidence="2" type="ORF">UJA718_LOCUS46861</name>
</gene>
<proteinExistence type="predicted"/>
<dbReference type="EMBL" id="CAJOBP010086016">
    <property type="protein sequence ID" value="CAF4930849.1"/>
    <property type="molecule type" value="Genomic_DNA"/>
</dbReference>
<name>A0A821WY40_9BILA</name>
<keyword evidence="3" id="KW-1185">Reference proteome</keyword>
<dbReference type="AlphaFoldDB" id="A0A821WY40"/>
<protein>
    <submittedName>
        <fullName evidence="2">Uncharacterized protein</fullName>
    </submittedName>
</protein>